<dbReference type="RefSeq" id="XP_045279189.1">
    <property type="nucleotide sequence ID" value="XM_045425412.1"/>
</dbReference>
<dbReference type="EMBL" id="EQ999973">
    <property type="protein sequence ID" value="OAS99461.1"/>
    <property type="molecule type" value="Genomic_DNA"/>
</dbReference>
<gene>
    <name evidence="1" type="ORF">BDCG_16151</name>
</gene>
<dbReference type="InterPro" id="IPR009072">
    <property type="entry name" value="Histone-fold"/>
</dbReference>
<dbReference type="Proteomes" id="UP000002039">
    <property type="component" value="Unassembled WGS sequence"/>
</dbReference>
<proteinExistence type="predicted"/>
<evidence type="ECO:0000313" key="2">
    <source>
        <dbReference type="Proteomes" id="UP000002039"/>
    </source>
</evidence>
<keyword evidence="2" id="KW-1185">Reference proteome</keyword>
<sequence length="99" mass="11786">MAREKRVPRQAIMTNTASARRAVYTQRMLDWEAAWVANQHQHSRESRAVWESCNPQPHAQRVDHRKSLHEIHFYQKSGDLIFLKATFTRLVHEIDEKNH</sequence>
<dbReference type="GeneID" id="69031043"/>
<dbReference type="Gene3D" id="1.10.20.10">
    <property type="entry name" value="Histone, subunit A"/>
    <property type="match status" value="1"/>
</dbReference>
<reference evidence="2" key="1">
    <citation type="journal article" date="2015" name="PLoS Genet.">
        <title>The dynamic genome and transcriptome of the human fungal pathogen Blastomyces and close relative Emmonsia.</title>
        <authorList>
            <person name="Munoz J.F."/>
            <person name="Gauthier G.M."/>
            <person name="Desjardins C.A."/>
            <person name="Gallo J.E."/>
            <person name="Holder J."/>
            <person name="Sullivan T.D."/>
            <person name="Marty A.J."/>
            <person name="Carmen J.C."/>
            <person name="Chen Z."/>
            <person name="Ding L."/>
            <person name="Gujja S."/>
            <person name="Magrini V."/>
            <person name="Misas E."/>
            <person name="Mitreva M."/>
            <person name="Priest M."/>
            <person name="Saif S."/>
            <person name="Whiston E.A."/>
            <person name="Young S."/>
            <person name="Zeng Q."/>
            <person name="Goldman W.E."/>
            <person name="Mardis E.R."/>
            <person name="Taylor J.W."/>
            <person name="McEwen J.G."/>
            <person name="Clay O.K."/>
            <person name="Klein B.S."/>
            <person name="Cuomo C.A."/>
        </authorList>
    </citation>
    <scope>NUCLEOTIDE SEQUENCE [LARGE SCALE GENOMIC DNA]</scope>
    <source>
        <strain evidence="2">ER-3 / ATCC MYA-2586</strain>
    </source>
</reference>
<accession>A0ABX2VQC9</accession>
<protein>
    <submittedName>
        <fullName evidence="1">Uncharacterized protein</fullName>
    </submittedName>
</protein>
<evidence type="ECO:0000313" key="1">
    <source>
        <dbReference type="EMBL" id="OAS99461.1"/>
    </source>
</evidence>
<organism evidence="1 2">
    <name type="scientific">Ajellomyces dermatitidis (strain ER-3 / ATCC MYA-2586)</name>
    <name type="common">Blastomyces dermatitidis</name>
    <dbReference type="NCBI Taxonomy" id="559297"/>
    <lineage>
        <taxon>Eukaryota</taxon>
        <taxon>Fungi</taxon>
        <taxon>Dikarya</taxon>
        <taxon>Ascomycota</taxon>
        <taxon>Pezizomycotina</taxon>
        <taxon>Eurotiomycetes</taxon>
        <taxon>Eurotiomycetidae</taxon>
        <taxon>Onygenales</taxon>
        <taxon>Ajellomycetaceae</taxon>
        <taxon>Blastomyces</taxon>
    </lineage>
</organism>
<name>A0ABX2VQC9_AJEDR</name>